<protein>
    <submittedName>
        <fullName evidence="2">Uncharacterized protein</fullName>
    </submittedName>
</protein>
<evidence type="ECO:0000256" key="1">
    <source>
        <dbReference type="SAM" id="MobiDB-lite"/>
    </source>
</evidence>
<comment type="caution">
    <text evidence="2">The sequence shown here is derived from an EMBL/GenBank/DDBJ whole genome shotgun (WGS) entry which is preliminary data.</text>
</comment>
<organism evidence="2 3">
    <name type="scientific">Mycetocola lacteus</name>
    <dbReference type="NCBI Taxonomy" id="76637"/>
    <lineage>
        <taxon>Bacteria</taxon>
        <taxon>Bacillati</taxon>
        <taxon>Actinomycetota</taxon>
        <taxon>Actinomycetes</taxon>
        <taxon>Micrococcales</taxon>
        <taxon>Microbacteriaceae</taxon>
        <taxon>Mycetocola</taxon>
    </lineage>
</organism>
<feature type="compositionally biased region" description="Low complexity" evidence="1">
    <location>
        <begin position="102"/>
        <end position="118"/>
    </location>
</feature>
<reference evidence="2 3" key="1">
    <citation type="submission" date="2018-10" db="EMBL/GenBank/DDBJ databases">
        <authorList>
            <person name="Li J."/>
        </authorList>
    </citation>
    <scope>NUCLEOTIDE SEQUENCE [LARGE SCALE GENOMIC DNA]</scope>
    <source>
        <strain evidence="2 3">JCM 11654</strain>
    </source>
</reference>
<name>A0A3L7AUD8_9MICO</name>
<dbReference type="EMBL" id="RCUY01000005">
    <property type="protein sequence ID" value="RLP83171.1"/>
    <property type="molecule type" value="Genomic_DNA"/>
</dbReference>
<gene>
    <name evidence="2" type="ORF">D9V34_08035</name>
</gene>
<proteinExistence type="predicted"/>
<evidence type="ECO:0000313" key="2">
    <source>
        <dbReference type="EMBL" id="RLP83171.1"/>
    </source>
</evidence>
<feature type="region of interest" description="Disordered" evidence="1">
    <location>
        <begin position="102"/>
        <end position="171"/>
    </location>
</feature>
<accession>A0A3L7AUD8</accession>
<dbReference type="AlphaFoldDB" id="A0A3L7AUD8"/>
<evidence type="ECO:0000313" key="3">
    <source>
        <dbReference type="Proteomes" id="UP000269438"/>
    </source>
</evidence>
<keyword evidence="3" id="KW-1185">Reference proteome</keyword>
<dbReference type="Proteomes" id="UP000269438">
    <property type="component" value="Unassembled WGS sequence"/>
</dbReference>
<sequence>MAQRIHIDAAGIKNLGTRIGDAAAVADGEFAIPARGGDLDLTRAGARFARTFTEDLARLRADAEEFRGRILLTAEHFDTHEQAVDRSVRAILQGPVFQGPLLQSPLLQSPPLRGPQLSRAPGAPAGVPADQGGRSPFTPGIAVPGTAAPGAANSGATVPGTAGEDSSGRRG</sequence>